<dbReference type="SUPFAM" id="SSF52266">
    <property type="entry name" value="SGNH hydrolase"/>
    <property type="match status" value="1"/>
</dbReference>
<protein>
    <recommendedName>
        <fullName evidence="2">SGNH hydrolase-type esterase domain-containing protein</fullName>
    </recommendedName>
</protein>
<feature type="region of interest" description="Disordered" evidence="1">
    <location>
        <begin position="205"/>
        <end position="268"/>
    </location>
</feature>
<keyword evidence="4" id="KW-1185">Reference proteome</keyword>
<dbReference type="InterPro" id="IPR013830">
    <property type="entry name" value="SGNH_hydro"/>
</dbReference>
<comment type="caution">
    <text evidence="3">The sequence shown here is derived from an EMBL/GenBank/DDBJ whole genome shotgun (WGS) entry which is preliminary data.</text>
</comment>
<evidence type="ECO:0000313" key="4">
    <source>
        <dbReference type="Proteomes" id="UP001287286"/>
    </source>
</evidence>
<proteinExistence type="predicted"/>
<dbReference type="Proteomes" id="UP001287286">
    <property type="component" value="Unassembled WGS sequence"/>
</dbReference>
<reference evidence="3 4" key="1">
    <citation type="journal article" date="2024" name="Microbiol. Resour. Announc.">
        <title>Genome annotations for the ascomycete fungi Trichoderma harzianum, Trichoderma aggressivum, and Purpureocillium lilacinum.</title>
        <authorList>
            <person name="Beijen E.P.W."/>
            <person name="Ohm R.A."/>
        </authorList>
    </citation>
    <scope>NUCLEOTIDE SEQUENCE [LARGE SCALE GENOMIC DNA]</scope>
    <source>
        <strain evidence="3 4">CBS 150709</strain>
    </source>
</reference>
<dbReference type="Pfam" id="PF13472">
    <property type="entry name" value="Lipase_GDSL_2"/>
    <property type="match status" value="1"/>
</dbReference>
<accession>A0ABR0BVC4</accession>
<evidence type="ECO:0000256" key="1">
    <source>
        <dbReference type="SAM" id="MobiDB-lite"/>
    </source>
</evidence>
<dbReference type="Gene3D" id="3.40.50.1110">
    <property type="entry name" value="SGNH hydrolase"/>
    <property type="match status" value="1"/>
</dbReference>
<name>A0ABR0BVC4_PURLI</name>
<dbReference type="CDD" id="cd00229">
    <property type="entry name" value="SGNH_hydrolase"/>
    <property type="match status" value="1"/>
</dbReference>
<evidence type="ECO:0000313" key="3">
    <source>
        <dbReference type="EMBL" id="KAK4088029.1"/>
    </source>
</evidence>
<sequence length="268" mass="29815">MSRNAPLRILCFGDSLTQGFYSGGFGEHPYAIGMTARLRAAIPDRDICVDTSGVPGDVVLHEPFHERLKKACDFIQYDWVIMLGGTNDLAYYSETPLRILDALRAAWTVPLSRGIKVLALTVPESATRVRQVIAARRELNKAILAHTEPNFHTMDLHDKIPYHSLSPEECEKYWDDGLHLTDVGYDWMGGHIADAFLKLHKEEAAGAAKPPTPGQPLIPGQPRTPGQPLTPKRPAKSPRADKKTFEEELGDPKNLNEGYVVVRKKDLD</sequence>
<evidence type="ECO:0000259" key="2">
    <source>
        <dbReference type="Pfam" id="PF13472"/>
    </source>
</evidence>
<dbReference type="PANTHER" id="PTHR30383:SF19">
    <property type="entry name" value="FIBRONECTIN TYPE-III DOMAIN-CONTAINING PROTEIN"/>
    <property type="match status" value="1"/>
</dbReference>
<dbReference type="PANTHER" id="PTHR30383">
    <property type="entry name" value="THIOESTERASE 1/PROTEASE 1/LYSOPHOSPHOLIPASE L1"/>
    <property type="match status" value="1"/>
</dbReference>
<dbReference type="InterPro" id="IPR051532">
    <property type="entry name" value="Ester_Hydrolysis_Enzymes"/>
</dbReference>
<dbReference type="EMBL" id="JAWRVI010000027">
    <property type="protein sequence ID" value="KAK4088029.1"/>
    <property type="molecule type" value="Genomic_DNA"/>
</dbReference>
<gene>
    <name evidence="3" type="ORF">Purlil1_7508</name>
</gene>
<dbReference type="InterPro" id="IPR036514">
    <property type="entry name" value="SGNH_hydro_sf"/>
</dbReference>
<organism evidence="3 4">
    <name type="scientific">Purpureocillium lilacinum</name>
    <name type="common">Paecilomyces lilacinus</name>
    <dbReference type="NCBI Taxonomy" id="33203"/>
    <lineage>
        <taxon>Eukaryota</taxon>
        <taxon>Fungi</taxon>
        <taxon>Dikarya</taxon>
        <taxon>Ascomycota</taxon>
        <taxon>Pezizomycotina</taxon>
        <taxon>Sordariomycetes</taxon>
        <taxon>Hypocreomycetidae</taxon>
        <taxon>Hypocreales</taxon>
        <taxon>Ophiocordycipitaceae</taxon>
        <taxon>Purpureocillium</taxon>
    </lineage>
</organism>
<feature type="domain" description="SGNH hydrolase-type esterase" evidence="2">
    <location>
        <begin position="11"/>
        <end position="186"/>
    </location>
</feature>